<evidence type="ECO:0000313" key="2">
    <source>
        <dbReference type="EMBL" id="MBA8881394.1"/>
    </source>
</evidence>
<dbReference type="RefSeq" id="WP_246711941.1">
    <property type="nucleotide sequence ID" value="NZ_JACGXN010000014.1"/>
</dbReference>
<comment type="caution">
    <text evidence="2">The sequence shown here is derived from an EMBL/GenBank/DDBJ whole genome shotgun (WGS) entry which is preliminary data.</text>
</comment>
<gene>
    <name evidence="2" type="ORF">FHW16_005135</name>
</gene>
<dbReference type="InterPro" id="IPR050471">
    <property type="entry name" value="AB_hydrolase"/>
</dbReference>
<name>A0A839EV65_9HYPH</name>
<dbReference type="PANTHER" id="PTHR43433">
    <property type="entry name" value="HYDROLASE, ALPHA/BETA FOLD FAMILY PROTEIN"/>
    <property type="match status" value="1"/>
</dbReference>
<protein>
    <submittedName>
        <fullName evidence="2">Pimeloyl-ACP methyl ester carboxylesterase</fullName>
    </submittedName>
</protein>
<dbReference type="InterPro" id="IPR029058">
    <property type="entry name" value="AB_hydrolase_fold"/>
</dbReference>
<dbReference type="AlphaFoldDB" id="A0A839EV65"/>
<organism evidence="2 3">
    <name type="scientific">Phyllobacterium myrsinacearum</name>
    <dbReference type="NCBI Taxonomy" id="28101"/>
    <lineage>
        <taxon>Bacteria</taxon>
        <taxon>Pseudomonadati</taxon>
        <taxon>Pseudomonadota</taxon>
        <taxon>Alphaproteobacteria</taxon>
        <taxon>Hyphomicrobiales</taxon>
        <taxon>Phyllobacteriaceae</taxon>
        <taxon>Phyllobacterium</taxon>
    </lineage>
</organism>
<dbReference type="Pfam" id="PF00561">
    <property type="entry name" value="Abhydrolase_1"/>
    <property type="match status" value="1"/>
</dbReference>
<accession>A0A839EV65</accession>
<dbReference type="Proteomes" id="UP000549052">
    <property type="component" value="Unassembled WGS sequence"/>
</dbReference>
<sequence length="330" mass="34804">MSGSSGGSNNIIRVILIYIKLPGYNELSTKEAAPMPQILANGITLEYDVFGSERTKSIVLISGLGVQMIRWAVPFCEALAAKGYRVIRFDNRDAGLSTHFNDAPVPDLASVAKAVANGVCPKIPYTLHDMASDVTGLLDALEIEQAHLVGRSMGGMIAQLVASCHPHRVPSLTVIMSGTGNPELPPSAPEAMAALLRPAPNPLEDEAGFLDHVVAASRVIASPAYPFDEVAQRAQALAETKRAYNAAGFGRQIAALIAAGDIRNRLHTITASTLVVHGAADKLVPPEAGRDIAANIEGAELMMMEGMGHDLPPELYNVVIDAIAENACAT</sequence>
<proteinExistence type="predicted"/>
<evidence type="ECO:0000259" key="1">
    <source>
        <dbReference type="Pfam" id="PF00561"/>
    </source>
</evidence>
<evidence type="ECO:0000313" key="3">
    <source>
        <dbReference type="Proteomes" id="UP000549052"/>
    </source>
</evidence>
<reference evidence="2 3" key="1">
    <citation type="submission" date="2020-07" db="EMBL/GenBank/DDBJ databases">
        <title>Genomic Encyclopedia of Type Strains, Phase IV (KMG-V): Genome sequencing to study the core and pangenomes of soil and plant-associated prokaryotes.</title>
        <authorList>
            <person name="Whitman W."/>
        </authorList>
    </citation>
    <scope>NUCLEOTIDE SEQUENCE [LARGE SCALE GENOMIC DNA]</scope>
    <source>
        <strain evidence="2 3">AN3</strain>
    </source>
</reference>
<dbReference type="GO" id="GO:0004806">
    <property type="term" value="F:triacylglycerol lipase activity"/>
    <property type="evidence" value="ECO:0007669"/>
    <property type="project" value="TreeGrafter"/>
</dbReference>
<dbReference type="PANTHER" id="PTHR43433:SF5">
    <property type="entry name" value="AB HYDROLASE-1 DOMAIN-CONTAINING PROTEIN"/>
    <property type="match status" value="1"/>
</dbReference>
<dbReference type="GO" id="GO:0046503">
    <property type="term" value="P:glycerolipid catabolic process"/>
    <property type="evidence" value="ECO:0007669"/>
    <property type="project" value="TreeGrafter"/>
</dbReference>
<keyword evidence="3" id="KW-1185">Reference proteome</keyword>
<dbReference type="SUPFAM" id="SSF53474">
    <property type="entry name" value="alpha/beta-Hydrolases"/>
    <property type="match status" value="1"/>
</dbReference>
<feature type="domain" description="AB hydrolase-1" evidence="1">
    <location>
        <begin position="58"/>
        <end position="311"/>
    </location>
</feature>
<dbReference type="EMBL" id="JACGXN010000014">
    <property type="protein sequence ID" value="MBA8881394.1"/>
    <property type="molecule type" value="Genomic_DNA"/>
</dbReference>
<dbReference type="InterPro" id="IPR000073">
    <property type="entry name" value="AB_hydrolase_1"/>
</dbReference>
<dbReference type="Gene3D" id="3.40.50.1820">
    <property type="entry name" value="alpha/beta hydrolase"/>
    <property type="match status" value="1"/>
</dbReference>